<evidence type="ECO:0000313" key="2">
    <source>
        <dbReference type="Proteomes" id="UP001371456"/>
    </source>
</evidence>
<protein>
    <submittedName>
        <fullName evidence="1">Uncharacterized protein</fullName>
    </submittedName>
</protein>
<keyword evidence="2" id="KW-1185">Reference proteome</keyword>
<name>A0AAN8UAU2_SOLBU</name>
<dbReference type="EMBL" id="JBANQN010000001">
    <property type="protein sequence ID" value="KAK6802556.1"/>
    <property type="molecule type" value="Genomic_DNA"/>
</dbReference>
<sequence length="35" mass="4216">MKKNIKLEKSYFQIKVLLHPHSFDHGINRDSLCFK</sequence>
<organism evidence="1 2">
    <name type="scientific">Solanum bulbocastanum</name>
    <name type="common">Wild potato</name>
    <dbReference type="NCBI Taxonomy" id="147425"/>
    <lineage>
        <taxon>Eukaryota</taxon>
        <taxon>Viridiplantae</taxon>
        <taxon>Streptophyta</taxon>
        <taxon>Embryophyta</taxon>
        <taxon>Tracheophyta</taxon>
        <taxon>Spermatophyta</taxon>
        <taxon>Magnoliopsida</taxon>
        <taxon>eudicotyledons</taxon>
        <taxon>Gunneridae</taxon>
        <taxon>Pentapetalae</taxon>
        <taxon>asterids</taxon>
        <taxon>lamiids</taxon>
        <taxon>Solanales</taxon>
        <taxon>Solanaceae</taxon>
        <taxon>Solanoideae</taxon>
        <taxon>Solaneae</taxon>
        <taxon>Solanum</taxon>
    </lineage>
</organism>
<accession>A0AAN8UAU2</accession>
<evidence type="ECO:0000313" key="1">
    <source>
        <dbReference type="EMBL" id="KAK6802556.1"/>
    </source>
</evidence>
<dbReference type="Proteomes" id="UP001371456">
    <property type="component" value="Unassembled WGS sequence"/>
</dbReference>
<proteinExistence type="predicted"/>
<dbReference type="AlphaFoldDB" id="A0AAN8UAU2"/>
<comment type="caution">
    <text evidence="1">The sequence shown here is derived from an EMBL/GenBank/DDBJ whole genome shotgun (WGS) entry which is preliminary data.</text>
</comment>
<gene>
    <name evidence="1" type="ORF">RDI58_000336</name>
</gene>
<reference evidence="1 2" key="1">
    <citation type="submission" date="2024-02" db="EMBL/GenBank/DDBJ databases">
        <title>de novo genome assembly of Solanum bulbocastanum strain 11H21.</title>
        <authorList>
            <person name="Hosaka A.J."/>
        </authorList>
    </citation>
    <scope>NUCLEOTIDE SEQUENCE [LARGE SCALE GENOMIC DNA]</scope>
    <source>
        <tissue evidence="1">Young leaves</tissue>
    </source>
</reference>